<keyword evidence="1" id="KW-1133">Transmembrane helix</keyword>
<dbReference type="Proteomes" id="UP000219452">
    <property type="component" value="Unassembled WGS sequence"/>
</dbReference>
<evidence type="ECO:0008006" key="4">
    <source>
        <dbReference type="Google" id="ProtNLM"/>
    </source>
</evidence>
<sequence length="183" mass="20802">MAFRVELQRRKRPNFLTHTIMFDMNPLNLPDAQLQQLIMLVVAAVLGFIIGYVSQRSTISELEGSLTTTERDLDDCYRKTPIISDTNDEETIVLNRIRTRSSEINFGRIGMASAVDADDLKIIIGIGPFLEKKLNAIGIYTFRQIANFAHDDIEQVNDIIEFFPGRIERDNWVGQAAELANKK</sequence>
<organism evidence="2 3">
    <name type="scientific">Spirosoma fluviale</name>
    <dbReference type="NCBI Taxonomy" id="1597977"/>
    <lineage>
        <taxon>Bacteria</taxon>
        <taxon>Pseudomonadati</taxon>
        <taxon>Bacteroidota</taxon>
        <taxon>Cytophagia</taxon>
        <taxon>Cytophagales</taxon>
        <taxon>Cytophagaceae</taxon>
        <taxon>Spirosoma</taxon>
    </lineage>
</organism>
<feature type="transmembrane region" description="Helical" evidence="1">
    <location>
        <begin position="34"/>
        <end position="53"/>
    </location>
</feature>
<accession>A0A286FDU2</accession>
<proteinExistence type="predicted"/>
<dbReference type="EMBL" id="OCNH01000001">
    <property type="protein sequence ID" value="SOD81411.1"/>
    <property type="molecule type" value="Genomic_DNA"/>
</dbReference>
<keyword evidence="1" id="KW-0812">Transmembrane</keyword>
<dbReference type="AlphaFoldDB" id="A0A286FDU2"/>
<gene>
    <name evidence="2" type="ORF">SAMN06269250_1780</name>
</gene>
<protein>
    <recommendedName>
        <fullName evidence="4">NADH-quinone oxidoreductase subunit E</fullName>
    </recommendedName>
</protein>
<evidence type="ECO:0000256" key="1">
    <source>
        <dbReference type="SAM" id="Phobius"/>
    </source>
</evidence>
<reference evidence="3" key="1">
    <citation type="submission" date="2017-09" db="EMBL/GenBank/DDBJ databases">
        <authorList>
            <person name="Varghese N."/>
            <person name="Submissions S."/>
        </authorList>
    </citation>
    <scope>NUCLEOTIDE SEQUENCE [LARGE SCALE GENOMIC DNA]</scope>
    <source>
        <strain evidence="3">DSM 29961</strain>
    </source>
</reference>
<keyword evidence="1" id="KW-0472">Membrane</keyword>
<name>A0A286FDU2_9BACT</name>
<evidence type="ECO:0000313" key="3">
    <source>
        <dbReference type="Proteomes" id="UP000219452"/>
    </source>
</evidence>
<evidence type="ECO:0000313" key="2">
    <source>
        <dbReference type="EMBL" id="SOD81411.1"/>
    </source>
</evidence>
<keyword evidence="3" id="KW-1185">Reference proteome</keyword>